<evidence type="ECO:0000313" key="9">
    <source>
        <dbReference type="EMBL" id="MCS3866735.1"/>
    </source>
</evidence>
<proteinExistence type="inferred from homology"/>
<dbReference type="EC" id="3.4.11.18" evidence="6 7"/>
<dbReference type="EMBL" id="JANUBF010000022">
    <property type="protein sequence ID" value="MCS4037630.1"/>
    <property type="molecule type" value="Genomic_DNA"/>
</dbReference>
<dbReference type="InterPro" id="IPR002467">
    <property type="entry name" value="Pept_M24A_MAP1"/>
</dbReference>
<organism evidence="9 11">
    <name type="scientific">Salinibacter ruber</name>
    <dbReference type="NCBI Taxonomy" id="146919"/>
    <lineage>
        <taxon>Bacteria</taxon>
        <taxon>Pseudomonadati</taxon>
        <taxon>Rhodothermota</taxon>
        <taxon>Rhodothermia</taxon>
        <taxon>Rhodothermales</taxon>
        <taxon>Salinibacteraceae</taxon>
        <taxon>Salinibacter</taxon>
    </lineage>
</organism>
<dbReference type="EMBL" id="JANTYZ010000019">
    <property type="protein sequence ID" value="MCS3866735.1"/>
    <property type="molecule type" value="Genomic_DNA"/>
</dbReference>
<evidence type="ECO:0000256" key="3">
    <source>
        <dbReference type="ARBA" id="ARBA00022670"/>
    </source>
</evidence>
<protein>
    <recommendedName>
        <fullName evidence="6 7">Methionine aminopeptidase</fullName>
        <shortName evidence="6">MAP</shortName>
        <shortName evidence="6">MetAP</shortName>
        <ecNumber evidence="6 7">3.4.11.18</ecNumber>
    </recommendedName>
    <alternativeName>
        <fullName evidence="6">Peptidase M</fullName>
    </alternativeName>
</protein>
<dbReference type="AlphaFoldDB" id="A0A9X2U4L1"/>
<reference evidence="9" key="1">
    <citation type="submission" date="2022-08" db="EMBL/GenBank/DDBJ databases">
        <title>Genomic Encyclopedia of Type Strains, Phase V (KMG-V): Genome sequencing to study the core and pangenomes of soil and plant-associated prokaryotes.</title>
        <authorList>
            <person name="Whitman W."/>
        </authorList>
    </citation>
    <scope>NUCLEOTIDE SEQUENCE</scope>
    <source>
        <strain evidence="9">SP2016B</strain>
        <strain evidence="10">SP3012</strain>
    </source>
</reference>
<comment type="similarity">
    <text evidence="6">Belongs to the peptidase M24A family. Methionine aminopeptidase type 1 subfamily.</text>
</comment>
<dbReference type="InterPro" id="IPR036005">
    <property type="entry name" value="Creatinase/aminopeptidase-like"/>
</dbReference>
<comment type="cofactor">
    <cofactor evidence="6">
        <name>Co(2+)</name>
        <dbReference type="ChEBI" id="CHEBI:48828"/>
    </cofactor>
    <cofactor evidence="6">
        <name>Zn(2+)</name>
        <dbReference type="ChEBI" id="CHEBI:29105"/>
    </cofactor>
    <cofactor evidence="6">
        <name>Mn(2+)</name>
        <dbReference type="ChEBI" id="CHEBI:29035"/>
    </cofactor>
    <cofactor evidence="6">
        <name>Fe(2+)</name>
        <dbReference type="ChEBI" id="CHEBI:29033"/>
    </cofactor>
    <text evidence="6">Binds 2 divalent metal cations per subunit. Has a high-affinity and a low affinity metal-binding site. The true nature of the physiological cofactor is under debate. The enzyme is active with cobalt, zinc, manganese or divalent iron ions. Most likely, methionine aminopeptidases function as mononuclear Fe(2+)-metalloproteases under physiological conditions, and the catalytically relevant metal-binding site has been assigned to the histidine-containing high-affinity site.</text>
</comment>
<dbReference type="HAMAP" id="MF_01974">
    <property type="entry name" value="MetAP_1"/>
    <property type="match status" value="1"/>
</dbReference>
<evidence type="ECO:0000313" key="10">
    <source>
        <dbReference type="EMBL" id="MCS4037630.1"/>
    </source>
</evidence>
<dbReference type="Proteomes" id="UP001155040">
    <property type="component" value="Unassembled WGS sequence"/>
</dbReference>
<dbReference type="PANTHER" id="PTHR43330">
    <property type="entry name" value="METHIONINE AMINOPEPTIDASE"/>
    <property type="match status" value="1"/>
</dbReference>
<feature type="domain" description="Peptidase M24" evidence="8">
    <location>
        <begin position="12"/>
        <end position="242"/>
    </location>
</feature>
<dbReference type="PANTHER" id="PTHR43330:SF27">
    <property type="entry name" value="METHIONINE AMINOPEPTIDASE"/>
    <property type="match status" value="1"/>
</dbReference>
<evidence type="ECO:0000256" key="2">
    <source>
        <dbReference type="ARBA" id="ARBA00022438"/>
    </source>
</evidence>
<feature type="binding site" evidence="6">
    <location>
        <position position="205"/>
    </location>
    <ligand>
        <name>a divalent metal cation</name>
        <dbReference type="ChEBI" id="CHEBI:60240"/>
        <label>2</label>
        <note>catalytic</note>
    </ligand>
</feature>
<dbReference type="SUPFAM" id="SSF55920">
    <property type="entry name" value="Creatinase/aminopeptidase"/>
    <property type="match status" value="1"/>
</dbReference>
<dbReference type="GO" id="GO:0005829">
    <property type="term" value="C:cytosol"/>
    <property type="evidence" value="ECO:0007669"/>
    <property type="project" value="TreeGrafter"/>
</dbReference>
<sequence>MVHLKSQREIDCLRESANLVGQTLAEVARHIEVGATLRELDAVAEEYIRTQGGEPAFKGYQVGDNVFPNTLCTSVNDAVVHGIPDDYALQDGDLLSIDCGAKLNGYYGDWAYTFAIGDIAEEDAALCRATHRALLRGIEQAVADQRMGDISHAVQSHCESQGFSVVRDLVGHGVGQDLHEDPQVPNFGDPGRGRSLKPGLSICIEPMINRGTARVVTDDDGWTVRAADGLPSAHYEHMVVVRDGEPEVLSDYGYIEDVIDPPYEADALTETTTR</sequence>
<gene>
    <name evidence="6" type="primary">map</name>
    <name evidence="9" type="ORF">GGP82_003315</name>
    <name evidence="10" type="ORF">GGQ01_002713</name>
</gene>
<comment type="function">
    <text evidence="1 6">Removes the N-terminal methionine from nascent proteins. The N-terminal methionine is often cleaved when the second residue in the primary sequence is small and uncharged (Met-Ala-, Cys, Gly, Pro, Ser, Thr, or Val). Requires deformylation of the N(alpha)-formylated initiator methionine before it can be hydrolyzed.</text>
</comment>
<dbReference type="PRINTS" id="PR00599">
    <property type="entry name" value="MAPEPTIDASE"/>
</dbReference>
<name>A0A9X2U4L1_9BACT</name>
<evidence type="ECO:0000313" key="11">
    <source>
        <dbReference type="Proteomes" id="UP001155034"/>
    </source>
</evidence>
<keyword evidence="2 6" id="KW-0031">Aminopeptidase</keyword>
<evidence type="ECO:0000256" key="4">
    <source>
        <dbReference type="ARBA" id="ARBA00022723"/>
    </source>
</evidence>
<dbReference type="Pfam" id="PF00557">
    <property type="entry name" value="Peptidase_M24"/>
    <property type="match status" value="1"/>
</dbReference>
<feature type="binding site" evidence="6">
    <location>
        <position position="109"/>
    </location>
    <ligand>
        <name>a divalent metal cation</name>
        <dbReference type="ChEBI" id="CHEBI:60240"/>
        <label>1</label>
    </ligand>
</feature>
<dbReference type="RefSeq" id="WP_103016112.1">
    <property type="nucleotide sequence ID" value="NZ_JACIFG010000022.1"/>
</dbReference>
<dbReference type="CDD" id="cd01086">
    <property type="entry name" value="MetAP1"/>
    <property type="match status" value="1"/>
</dbReference>
<evidence type="ECO:0000256" key="7">
    <source>
        <dbReference type="RuleBase" id="RU003653"/>
    </source>
</evidence>
<dbReference type="Gene3D" id="3.90.230.10">
    <property type="entry name" value="Creatinase/methionine aminopeptidase superfamily"/>
    <property type="match status" value="1"/>
</dbReference>
<dbReference type="Proteomes" id="UP001155034">
    <property type="component" value="Unassembled WGS sequence"/>
</dbReference>
<evidence type="ECO:0000256" key="6">
    <source>
        <dbReference type="HAMAP-Rule" id="MF_01974"/>
    </source>
</evidence>
<dbReference type="NCBIfam" id="TIGR00500">
    <property type="entry name" value="met_pdase_I"/>
    <property type="match status" value="1"/>
</dbReference>
<feature type="binding site" evidence="6">
    <location>
        <position position="236"/>
    </location>
    <ligand>
        <name>a divalent metal cation</name>
        <dbReference type="ChEBI" id="CHEBI:60240"/>
        <label>1</label>
    </ligand>
</feature>
<dbReference type="GO" id="GO:0070006">
    <property type="term" value="F:metalloaminopeptidase activity"/>
    <property type="evidence" value="ECO:0007669"/>
    <property type="project" value="UniProtKB-UniRule"/>
</dbReference>
<feature type="binding site" evidence="6">
    <location>
        <position position="98"/>
    </location>
    <ligand>
        <name>a divalent metal cation</name>
        <dbReference type="ChEBI" id="CHEBI:60240"/>
        <label>1</label>
    </ligand>
</feature>
<evidence type="ECO:0000256" key="1">
    <source>
        <dbReference type="ARBA" id="ARBA00002521"/>
    </source>
</evidence>
<feature type="binding site" evidence="6">
    <location>
        <position position="236"/>
    </location>
    <ligand>
        <name>a divalent metal cation</name>
        <dbReference type="ChEBI" id="CHEBI:60240"/>
        <label>2</label>
        <note>catalytic</note>
    </ligand>
</feature>
<feature type="binding site" evidence="6">
    <location>
        <position position="179"/>
    </location>
    <ligand>
        <name>substrate</name>
    </ligand>
</feature>
<dbReference type="GO" id="GO:0004239">
    <property type="term" value="F:initiator methionyl aminopeptidase activity"/>
    <property type="evidence" value="ECO:0007669"/>
    <property type="project" value="UniProtKB-UniRule"/>
</dbReference>
<accession>A0A9X2U4L1</accession>
<comment type="subunit">
    <text evidence="6">Monomer.</text>
</comment>
<feature type="binding site" evidence="6">
    <location>
        <position position="109"/>
    </location>
    <ligand>
        <name>a divalent metal cation</name>
        <dbReference type="ChEBI" id="CHEBI:60240"/>
        <label>2</label>
        <note>catalytic</note>
    </ligand>
</feature>
<dbReference type="GO" id="GO:0046872">
    <property type="term" value="F:metal ion binding"/>
    <property type="evidence" value="ECO:0007669"/>
    <property type="project" value="UniProtKB-UniRule"/>
</dbReference>
<dbReference type="GO" id="GO:0006508">
    <property type="term" value="P:proteolysis"/>
    <property type="evidence" value="ECO:0007669"/>
    <property type="project" value="UniProtKB-KW"/>
</dbReference>
<evidence type="ECO:0000259" key="8">
    <source>
        <dbReference type="Pfam" id="PF00557"/>
    </source>
</evidence>
<keyword evidence="5 6" id="KW-0378">Hydrolase</keyword>
<dbReference type="InterPro" id="IPR000994">
    <property type="entry name" value="Pept_M24"/>
</dbReference>
<comment type="caution">
    <text evidence="9">The sequence shown here is derived from an EMBL/GenBank/DDBJ whole genome shotgun (WGS) entry which is preliminary data.</text>
</comment>
<feature type="binding site" evidence="6">
    <location>
        <position position="172"/>
    </location>
    <ligand>
        <name>a divalent metal cation</name>
        <dbReference type="ChEBI" id="CHEBI:60240"/>
        <label>2</label>
        <note>catalytic</note>
    </ligand>
</feature>
<feature type="binding site" evidence="6">
    <location>
        <position position="81"/>
    </location>
    <ligand>
        <name>substrate</name>
    </ligand>
</feature>
<comment type="catalytic activity">
    <reaction evidence="6 7">
        <text>Release of N-terminal amino acids, preferentially methionine, from peptides and arylamides.</text>
        <dbReference type="EC" id="3.4.11.18"/>
    </reaction>
</comment>
<evidence type="ECO:0000256" key="5">
    <source>
        <dbReference type="ARBA" id="ARBA00022801"/>
    </source>
</evidence>
<keyword evidence="4 6" id="KW-0479">Metal-binding</keyword>
<keyword evidence="3 6" id="KW-0645">Protease</keyword>
<dbReference type="InterPro" id="IPR001714">
    <property type="entry name" value="Pept_M24_MAP"/>
</dbReference>